<dbReference type="CDD" id="cd03801">
    <property type="entry name" value="GT4_PimA-like"/>
    <property type="match status" value="1"/>
</dbReference>
<gene>
    <name evidence="1" type="ORF">MSZNOR_0158</name>
</gene>
<dbReference type="PANTHER" id="PTHR12526:SF600">
    <property type="entry name" value="GLYCOSYL TRANSFERASE GROUP 1"/>
    <property type="match status" value="1"/>
</dbReference>
<dbReference type="Gene3D" id="3.40.50.2000">
    <property type="entry name" value="Glycogen Phosphorylase B"/>
    <property type="match status" value="1"/>
</dbReference>
<dbReference type="EMBL" id="OX458333">
    <property type="protein sequence ID" value="CAI8724530.1"/>
    <property type="molecule type" value="Genomic_DNA"/>
</dbReference>
<keyword evidence="2" id="KW-1185">Reference proteome</keyword>
<sequence length="418" mass="46512">MSAPKPERLRPVAVLLCEDLPVPGLNGYSTYNHAFVRYLEARNFNAHLVISGPRLPAPIFRPRRRLGCTKVQIHVPGTIRLGDWHLAAHPRTLVRSVYRWLLDTVGGTWARRLASWRGASQSKTVYIGRYLNEADLRRLTPIFSRLDPDYVFVDTIFRARILSCLPNRARTLLIAHDVFHKRCRSLAERGMTAVPPVSPEQEQTILGAFDLLLAISDEDASDLRELMPIAKIVALPAPVDAKPLKPAPGAESRILYLGSQAPHNVDGLRWFLEHVWPRVREVRKDLILDVAGEVCLAFTPGIPGVVLHGRVQDLSELAANALFAINPVRAGSGLKIKMLDYFAFGLPCITTSVGAAGFPPDDDSPIEVCDDPVDFAATVLQWGGDSQLRERLRENARRYVARFSSDAFFVRLDAALAR</sequence>
<dbReference type="PANTHER" id="PTHR12526">
    <property type="entry name" value="GLYCOSYLTRANSFERASE"/>
    <property type="match status" value="1"/>
</dbReference>
<protein>
    <submittedName>
        <fullName evidence="1">Glycosyltransferase involved in cell wall biosynthesis</fullName>
    </submittedName>
</protein>
<dbReference type="RefSeq" id="WP_051331697.1">
    <property type="nucleotide sequence ID" value="NZ_OX458333.1"/>
</dbReference>
<accession>A0ABN8WZI3</accession>
<name>A0ABN8WZI3_9GAMM</name>
<dbReference type="SUPFAM" id="SSF53756">
    <property type="entry name" value="UDP-Glycosyltransferase/glycogen phosphorylase"/>
    <property type="match status" value="1"/>
</dbReference>
<reference evidence="1 2" key="1">
    <citation type="submission" date="2023-03" db="EMBL/GenBank/DDBJ databases">
        <authorList>
            <person name="Pearce D."/>
        </authorList>
    </citation>
    <scope>NUCLEOTIDE SEQUENCE [LARGE SCALE GENOMIC DNA]</scope>
    <source>
        <strain evidence="1">Msz</strain>
    </source>
</reference>
<evidence type="ECO:0000313" key="1">
    <source>
        <dbReference type="EMBL" id="CAI8724530.1"/>
    </source>
</evidence>
<evidence type="ECO:0000313" key="2">
    <source>
        <dbReference type="Proteomes" id="UP001162030"/>
    </source>
</evidence>
<proteinExistence type="predicted"/>
<dbReference type="Proteomes" id="UP001162030">
    <property type="component" value="Chromosome"/>
</dbReference>
<dbReference type="Pfam" id="PF13692">
    <property type="entry name" value="Glyco_trans_1_4"/>
    <property type="match status" value="1"/>
</dbReference>
<organism evidence="1 2">
    <name type="scientific">Methylocaldum szegediense</name>
    <dbReference type="NCBI Taxonomy" id="73780"/>
    <lineage>
        <taxon>Bacteria</taxon>
        <taxon>Pseudomonadati</taxon>
        <taxon>Pseudomonadota</taxon>
        <taxon>Gammaproteobacteria</taxon>
        <taxon>Methylococcales</taxon>
        <taxon>Methylococcaceae</taxon>
        <taxon>Methylocaldum</taxon>
    </lineage>
</organism>